<dbReference type="EMBL" id="AP026073">
    <property type="protein sequence ID" value="BDM67550.1"/>
    <property type="molecule type" value="Genomic_DNA"/>
</dbReference>
<evidence type="ECO:0000313" key="2">
    <source>
        <dbReference type="EMBL" id="BDM67550.1"/>
    </source>
</evidence>
<keyword evidence="1" id="KW-0812">Transmembrane</keyword>
<keyword evidence="1" id="KW-0472">Membrane</keyword>
<accession>A0ABM7ZMD9</accession>
<dbReference type="Proteomes" id="UP001059597">
    <property type="component" value="Chromosome"/>
</dbReference>
<reference evidence="2" key="1">
    <citation type="submission" date="2022-06" db="EMBL/GenBank/DDBJ databases">
        <title>Complete genome sequence of Streptomyces nigrescens HEK616.</title>
        <authorList>
            <person name="Asamizu S."/>
            <person name="Onaka H."/>
        </authorList>
    </citation>
    <scope>NUCLEOTIDE SEQUENCE</scope>
    <source>
        <strain evidence="2">HEK616</strain>
    </source>
</reference>
<evidence type="ECO:0000256" key="1">
    <source>
        <dbReference type="SAM" id="Phobius"/>
    </source>
</evidence>
<keyword evidence="1" id="KW-1133">Transmembrane helix</keyword>
<protein>
    <recommendedName>
        <fullName evidence="4">Integral membrane protein</fullName>
    </recommendedName>
</protein>
<sequence>MRQAQGFGDVVGVESYLFGEFEDSGRVVGHVGLQEDVRVWVRPRRWAGGAVFVLGVGWCLAAASAASGVAAASAEAAAVALAAASVVLGFHFQFPFPVGYFPNSLLIS</sequence>
<proteinExistence type="predicted"/>
<feature type="transmembrane region" description="Helical" evidence="1">
    <location>
        <begin position="76"/>
        <end position="94"/>
    </location>
</feature>
<evidence type="ECO:0000313" key="3">
    <source>
        <dbReference type="Proteomes" id="UP001059597"/>
    </source>
</evidence>
<keyword evidence="3" id="KW-1185">Reference proteome</keyword>
<gene>
    <name evidence="2" type="ORF">HEK616_10370</name>
</gene>
<feature type="transmembrane region" description="Helical" evidence="1">
    <location>
        <begin position="46"/>
        <end position="69"/>
    </location>
</feature>
<organism evidence="2 3">
    <name type="scientific">Streptomyces nigrescens</name>
    <dbReference type="NCBI Taxonomy" id="1920"/>
    <lineage>
        <taxon>Bacteria</taxon>
        <taxon>Bacillati</taxon>
        <taxon>Actinomycetota</taxon>
        <taxon>Actinomycetes</taxon>
        <taxon>Kitasatosporales</taxon>
        <taxon>Streptomycetaceae</taxon>
        <taxon>Streptomyces</taxon>
    </lineage>
</organism>
<name>A0ABM7ZMD9_STRNI</name>
<evidence type="ECO:0008006" key="4">
    <source>
        <dbReference type="Google" id="ProtNLM"/>
    </source>
</evidence>